<evidence type="ECO:0000313" key="11">
    <source>
        <dbReference type="EMBL" id="ANU64121.2"/>
    </source>
</evidence>
<dbReference type="InterPro" id="IPR011765">
    <property type="entry name" value="Pept_M16_N"/>
</dbReference>
<evidence type="ECO:0000256" key="3">
    <source>
        <dbReference type="ARBA" id="ARBA00022670"/>
    </source>
</evidence>
<dbReference type="InterPro" id="IPR050626">
    <property type="entry name" value="Peptidase_M16"/>
</dbReference>
<evidence type="ECO:0008006" key="13">
    <source>
        <dbReference type="Google" id="ProtNLM"/>
    </source>
</evidence>
<dbReference type="EMBL" id="CP015402">
    <property type="protein sequence ID" value="ANU64121.2"/>
    <property type="molecule type" value="Genomic_DNA"/>
</dbReference>
<keyword evidence="7" id="KW-0482">Metalloprotease</keyword>
<evidence type="ECO:0000256" key="5">
    <source>
        <dbReference type="ARBA" id="ARBA00022801"/>
    </source>
</evidence>
<dbReference type="KEGG" id="pary:A4V02_10665"/>
<evidence type="ECO:0000256" key="7">
    <source>
        <dbReference type="ARBA" id="ARBA00023049"/>
    </source>
</evidence>
<keyword evidence="5" id="KW-0378">Hydrolase</keyword>
<dbReference type="Proteomes" id="UP000186351">
    <property type="component" value="Chromosome"/>
</dbReference>
<dbReference type="GO" id="GO:0006508">
    <property type="term" value="P:proteolysis"/>
    <property type="evidence" value="ECO:0007669"/>
    <property type="project" value="UniProtKB-KW"/>
</dbReference>
<keyword evidence="12" id="KW-1185">Reference proteome</keyword>
<reference evidence="12" key="1">
    <citation type="submission" date="2016-04" db="EMBL/GenBank/DDBJ databases">
        <title>Complete Genome Sequences of Twelve Strains of a Stable Defined Moderately Diverse Mouse Microbiota 2 (sDMDMm2).</title>
        <authorList>
            <person name="Uchimura Y."/>
            <person name="Wyss M."/>
            <person name="Brugiroux S."/>
            <person name="Limenitakis J.P."/>
            <person name="Stecher B."/>
            <person name="McCoy K.D."/>
            <person name="Macpherson A.J."/>
        </authorList>
    </citation>
    <scope>NUCLEOTIDE SEQUENCE [LARGE SCALE GENOMIC DNA]</scope>
    <source>
        <strain evidence="12">YL27</strain>
    </source>
</reference>
<dbReference type="PANTHER" id="PTHR43690">
    <property type="entry name" value="NARDILYSIN"/>
    <property type="match status" value="1"/>
</dbReference>
<gene>
    <name evidence="11" type="ORF">A4V02_10665</name>
</gene>
<evidence type="ECO:0000259" key="9">
    <source>
        <dbReference type="Pfam" id="PF00675"/>
    </source>
</evidence>
<evidence type="ECO:0000256" key="6">
    <source>
        <dbReference type="ARBA" id="ARBA00022833"/>
    </source>
</evidence>
<name>A0A1B1SBD7_9BACT</name>
<feature type="domain" description="Peptidase M16 C-terminal" evidence="10">
    <location>
        <begin position="229"/>
        <end position="412"/>
    </location>
</feature>
<keyword evidence="4" id="KW-0479">Metal-binding</keyword>
<organism evidence="11 12">
    <name type="scientific">Muribaculum intestinale</name>
    <dbReference type="NCBI Taxonomy" id="1796646"/>
    <lineage>
        <taxon>Bacteria</taxon>
        <taxon>Pseudomonadati</taxon>
        <taxon>Bacteroidota</taxon>
        <taxon>Bacteroidia</taxon>
        <taxon>Bacteroidales</taxon>
        <taxon>Muribaculaceae</taxon>
        <taxon>Muribaculum</taxon>
    </lineage>
</organism>
<dbReference type="InterPro" id="IPR007863">
    <property type="entry name" value="Peptidase_M16_C"/>
</dbReference>
<dbReference type="Pfam" id="PF05193">
    <property type="entry name" value="Peptidase_M16_C"/>
    <property type="match status" value="2"/>
</dbReference>
<dbReference type="OrthoDB" id="9811314at2"/>
<dbReference type="Pfam" id="PF00675">
    <property type="entry name" value="Peptidase_M16"/>
    <property type="match status" value="1"/>
</dbReference>
<dbReference type="SUPFAM" id="SSF63411">
    <property type="entry name" value="LuxS/MPP-like metallohydrolase"/>
    <property type="match status" value="4"/>
</dbReference>
<dbReference type="AlphaFoldDB" id="A0A1B1SBD7"/>
<keyword evidence="3" id="KW-0645">Protease</keyword>
<accession>A0A1B1SBD7</accession>
<dbReference type="GO" id="GO:0046872">
    <property type="term" value="F:metal ion binding"/>
    <property type="evidence" value="ECO:0007669"/>
    <property type="project" value="UniProtKB-KW"/>
</dbReference>
<sequence>MAETPPSNLSSDINAINNHLPSCKFMNIRKILLTITAIAACLSASAYTAVNDTAVRVGTLPNGLTYYIRHNTVPAGCADFFLARNMGSVVERENERGLAHFLEHMCFNGTEHFPGNSLISYLETLGVKFGKNLNAYTSTDETVYNICKVPSGRMSAVDSCLLILRDWSCALTLSDKDIDDERGVIVNEWRHRNSSANRMLENALPTLYPGSIYGERMPIGKMEVVENFKPKTLRDFYRRWHRPDNEAIIIVGDINPDTIEARIVSLFSQIKAPKGASKTTAPTVPVSDNLIVSCQTDHEQPVHMVQLHFRHDTPDYTSESDEIRAALVSDLMLNMLVNRFDELESEPDCAFHHMGLGDRKYLMSRPARSLMIRGLCQAGREVESLTAWYREMKRAFDFGFLPSELEHAKAQLSETLGAELRKASRKSNSDYAREYVRHYLDGGVISSVESRVNAKTEMMPEITADDITAALRSIVNPSGRGVVILSYMPEEENNFDEDDMRAAFHSVNDLALTPYVDRVVDGPILESEPQRGEIARIDSLGRFDAVRYTLSNGITVLARRSPVTPGQVLVRALSPGGLSMQYTDSIVPSLKMLEEVIPISAYGRFSANDLKRRLTGKDLKVSVEIKETEEKVEASATTATLADAFRLMYLRMTDIRPDRKAYESLVKTRSAQLRNMMRNAIQIMGDSIHRNVYNHHPLGAKTIAATVEAADYDTMLGLYRDRFADCSDFTYYVTGDFAPDSLADLLERYVASLPAAGRREYPREMGYRYTPGDKEIRFTAEMSTPQSVVYTFRHAALPYTMENIVAARAFGQIYKSRLLAELREKRGWTYSINSHCSVVPDMNGIDGPTFLLPVYVKVPDGKENETSRIVDDILAGIATDGVTAEELGRVRENALRDNNEAETDNSYWLAVLKVFDRDGVDYPAEYTDAFRALTPEAIRKFASESILPSSRMKIIMTPATSAESSAN</sequence>
<comment type="similarity">
    <text evidence="2 8">Belongs to the peptidase M16 family.</text>
</comment>
<feature type="domain" description="Peptidase M16 N-terminal" evidence="9">
    <location>
        <begin position="85"/>
        <end position="205"/>
    </location>
</feature>
<evidence type="ECO:0000256" key="8">
    <source>
        <dbReference type="RuleBase" id="RU004447"/>
    </source>
</evidence>
<comment type="cofactor">
    <cofactor evidence="1">
        <name>Zn(2+)</name>
        <dbReference type="ChEBI" id="CHEBI:29105"/>
    </cofactor>
</comment>
<proteinExistence type="inferred from homology"/>
<protein>
    <recommendedName>
        <fullName evidence="13">Insulinase family protein</fullName>
    </recommendedName>
</protein>
<dbReference type="GO" id="GO:0004222">
    <property type="term" value="F:metalloendopeptidase activity"/>
    <property type="evidence" value="ECO:0007669"/>
    <property type="project" value="InterPro"/>
</dbReference>
<dbReference type="InterPro" id="IPR011249">
    <property type="entry name" value="Metalloenz_LuxS/M16"/>
</dbReference>
<dbReference type="PROSITE" id="PS00143">
    <property type="entry name" value="INSULINASE"/>
    <property type="match status" value="1"/>
</dbReference>
<dbReference type="Gene3D" id="3.30.830.10">
    <property type="entry name" value="Metalloenzyme, LuxS/M16 peptidase-like"/>
    <property type="match status" value="4"/>
</dbReference>
<keyword evidence="6" id="KW-0862">Zinc</keyword>
<accession>A0A1Z2XH76</accession>
<dbReference type="InterPro" id="IPR001431">
    <property type="entry name" value="Pept_M16_Zn_BS"/>
</dbReference>
<evidence type="ECO:0000256" key="2">
    <source>
        <dbReference type="ARBA" id="ARBA00007261"/>
    </source>
</evidence>
<feature type="domain" description="Peptidase M16 C-terminal" evidence="10">
    <location>
        <begin position="727"/>
        <end position="892"/>
    </location>
</feature>
<evidence type="ECO:0000259" key="10">
    <source>
        <dbReference type="Pfam" id="PF05193"/>
    </source>
</evidence>
<evidence type="ECO:0000313" key="12">
    <source>
        <dbReference type="Proteomes" id="UP000186351"/>
    </source>
</evidence>
<evidence type="ECO:0000256" key="1">
    <source>
        <dbReference type="ARBA" id="ARBA00001947"/>
    </source>
</evidence>
<dbReference type="STRING" id="1796646.A4V02_10665"/>
<dbReference type="PANTHER" id="PTHR43690:SF34">
    <property type="entry name" value="ZINC PROTEASE PQQL-LIKE"/>
    <property type="match status" value="1"/>
</dbReference>
<evidence type="ECO:0000256" key="4">
    <source>
        <dbReference type="ARBA" id="ARBA00022723"/>
    </source>
</evidence>